<dbReference type="AlphaFoldDB" id="T0QVZ2"/>
<dbReference type="GeneID" id="19944531"/>
<evidence type="ECO:0000313" key="2">
    <source>
        <dbReference type="Proteomes" id="UP000030762"/>
    </source>
</evidence>
<name>T0QVZ2_SAPDV</name>
<proteinExistence type="predicted"/>
<dbReference type="EMBL" id="JH767140">
    <property type="protein sequence ID" value="EQC38846.1"/>
    <property type="molecule type" value="Genomic_DNA"/>
</dbReference>
<gene>
    <name evidence="1" type="ORF">SDRG_03804</name>
</gene>
<reference evidence="1 2" key="1">
    <citation type="submission" date="2012-04" db="EMBL/GenBank/DDBJ databases">
        <title>The Genome Sequence of Saprolegnia declina VS20.</title>
        <authorList>
            <consortium name="The Broad Institute Genome Sequencing Platform"/>
            <person name="Russ C."/>
            <person name="Nusbaum C."/>
            <person name="Tyler B."/>
            <person name="van West P."/>
            <person name="Dieguez-Uribeondo J."/>
            <person name="de Bruijn I."/>
            <person name="Tripathy S."/>
            <person name="Jiang R."/>
            <person name="Young S.K."/>
            <person name="Zeng Q."/>
            <person name="Gargeya S."/>
            <person name="Fitzgerald M."/>
            <person name="Haas B."/>
            <person name="Abouelleil A."/>
            <person name="Alvarado L."/>
            <person name="Arachchi H.M."/>
            <person name="Berlin A."/>
            <person name="Chapman S.B."/>
            <person name="Goldberg J."/>
            <person name="Griggs A."/>
            <person name="Gujja S."/>
            <person name="Hansen M."/>
            <person name="Howarth C."/>
            <person name="Imamovic A."/>
            <person name="Larimer J."/>
            <person name="McCowen C."/>
            <person name="Montmayeur A."/>
            <person name="Murphy C."/>
            <person name="Neiman D."/>
            <person name="Pearson M."/>
            <person name="Priest M."/>
            <person name="Roberts A."/>
            <person name="Saif S."/>
            <person name="Shea T."/>
            <person name="Sisk P."/>
            <person name="Sykes S."/>
            <person name="Wortman J."/>
            <person name="Nusbaum C."/>
            <person name="Birren B."/>
        </authorList>
    </citation>
    <scope>NUCLEOTIDE SEQUENCE [LARGE SCALE GENOMIC DNA]</scope>
    <source>
        <strain evidence="1 2">VS20</strain>
    </source>
</reference>
<dbReference type="STRING" id="1156394.T0QVZ2"/>
<dbReference type="OrthoDB" id="534666at2759"/>
<dbReference type="Proteomes" id="UP000030762">
    <property type="component" value="Unassembled WGS sequence"/>
</dbReference>
<organism evidence="1 2">
    <name type="scientific">Saprolegnia diclina (strain VS20)</name>
    <dbReference type="NCBI Taxonomy" id="1156394"/>
    <lineage>
        <taxon>Eukaryota</taxon>
        <taxon>Sar</taxon>
        <taxon>Stramenopiles</taxon>
        <taxon>Oomycota</taxon>
        <taxon>Saprolegniomycetes</taxon>
        <taxon>Saprolegniales</taxon>
        <taxon>Saprolegniaceae</taxon>
        <taxon>Saprolegnia</taxon>
    </lineage>
</organism>
<protein>
    <submittedName>
        <fullName evidence="1">Uncharacterized protein</fullName>
    </submittedName>
</protein>
<dbReference type="RefSeq" id="XP_008607670.1">
    <property type="nucleotide sequence ID" value="XM_008609448.1"/>
</dbReference>
<accession>T0QVZ2</accession>
<dbReference type="InParanoid" id="T0QVZ2"/>
<sequence length="86" mass="9746">MPTRRRDGVDQTLHQLDSVDDLDMLAFEKAELANLEMPAGNGMRHHIPHFTHLFAGSSYAALYSQINSSYPRLINWAASSQRQLSF</sequence>
<dbReference type="VEuPathDB" id="FungiDB:SDRG_03804"/>
<keyword evidence="2" id="KW-1185">Reference proteome</keyword>
<evidence type="ECO:0000313" key="1">
    <source>
        <dbReference type="EMBL" id="EQC38846.1"/>
    </source>
</evidence>